<feature type="non-terminal residue" evidence="6">
    <location>
        <position position="1"/>
    </location>
</feature>
<dbReference type="Gene3D" id="3.30.540.10">
    <property type="entry name" value="Fructose-1,6-Bisphosphatase, subunit A, domain 1"/>
    <property type="match status" value="1"/>
</dbReference>
<evidence type="ECO:0000256" key="4">
    <source>
        <dbReference type="ARBA" id="ARBA00022801"/>
    </source>
</evidence>
<protein>
    <submittedName>
        <fullName evidence="6">Putative PAP-specific phosphatase, mitochondrial</fullName>
    </submittedName>
</protein>
<dbReference type="EMBL" id="GDJX01009558">
    <property type="protein sequence ID" value="JAT58378.1"/>
    <property type="molecule type" value="Transcribed_RNA"/>
</dbReference>
<dbReference type="PANTHER" id="PTHR43200">
    <property type="entry name" value="PHOSPHATASE"/>
    <property type="match status" value="1"/>
</dbReference>
<reference evidence="6" key="1">
    <citation type="submission" date="2015-07" db="EMBL/GenBank/DDBJ databases">
        <title>Transcriptome Assembly of Anthurium amnicola.</title>
        <authorList>
            <person name="Suzuki J."/>
        </authorList>
    </citation>
    <scope>NUCLEOTIDE SEQUENCE</scope>
</reference>
<evidence type="ECO:0000313" key="6">
    <source>
        <dbReference type="EMBL" id="JAT58378.1"/>
    </source>
</evidence>
<organism evidence="6">
    <name type="scientific">Anthurium amnicola</name>
    <dbReference type="NCBI Taxonomy" id="1678845"/>
    <lineage>
        <taxon>Eukaryota</taxon>
        <taxon>Viridiplantae</taxon>
        <taxon>Streptophyta</taxon>
        <taxon>Embryophyta</taxon>
        <taxon>Tracheophyta</taxon>
        <taxon>Spermatophyta</taxon>
        <taxon>Magnoliopsida</taxon>
        <taxon>Liliopsida</taxon>
        <taxon>Araceae</taxon>
        <taxon>Pothoideae</taxon>
        <taxon>Potheae</taxon>
        <taxon>Anthurium</taxon>
    </lineage>
</organism>
<keyword evidence="4" id="KW-0378">Hydrolase</keyword>
<evidence type="ECO:0000256" key="2">
    <source>
        <dbReference type="ARBA" id="ARBA00009759"/>
    </source>
</evidence>
<keyword evidence="5" id="KW-0460">Magnesium</keyword>
<comment type="cofactor">
    <cofactor evidence="1">
        <name>Mg(2+)</name>
        <dbReference type="ChEBI" id="CHEBI:18420"/>
    </cofactor>
</comment>
<dbReference type="GO" id="GO:0046872">
    <property type="term" value="F:metal ion binding"/>
    <property type="evidence" value="ECO:0007669"/>
    <property type="project" value="UniProtKB-KW"/>
</dbReference>
<sequence>ESRSHLKWTCPVLSLRKMVCYLSSQNLKKKRKRKERRELFPPSPPPAMTLLSPVRPLGSLCLRRCPGGAVARLRTSTLVRSSLPFPPEKAKYHRELEAAVGAVERACRLCVDVKKSLLSSEGRILEKNDQTPVTVADFGVQALVSLELGRLFPSIPLVAEEDSTFLCSSSASSQGDEDHSGDYLVDSVLAAVADKANCGGKSLTSNVVLEAIDRGGKDAFTFDEQPATYWVCDFTASYWFFACCFVHLALTTHYQCHWVGTREKFSVRKISQVG</sequence>
<dbReference type="InterPro" id="IPR051090">
    <property type="entry name" value="Inositol_monoP_superfamily"/>
</dbReference>
<keyword evidence="3" id="KW-0479">Metal-binding</keyword>
<evidence type="ECO:0000256" key="5">
    <source>
        <dbReference type="ARBA" id="ARBA00022842"/>
    </source>
</evidence>
<accession>A0A1D1YUN5</accession>
<name>A0A1D1YUN5_9ARAE</name>
<proteinExistence type="inferred from homology"/>
<evidence type="ECO:0000256" key="1">
    <source>
        <dbReference type="ARBA" id="ARBA00001946"/>
    </source>
</evidence>
<dbReference type="PANTHER" id="PTHR43200:SF4">
    <property type="entry name" value="PAP-SPECIFIC PHOSPHATASE, MITOCHONDRIAL-RELATED"/>
    <property type="match status" value="1"/>
</dbReference>
<dbReference type="GO" id="GO:0000103">
    <property type="term" value="P:sulfate assimilation"/>
    <property type="evidence" value="ECO:0007669"/>
    <property type="project" value="TreeGrafter"/>
</dbReference>
<dbReference type="SUPFAM" id="SSF56655">
    <property type="entry name" value="Carbohydrate phosphatase"/>
    <property type="match status" value="1"/>
</dbReference>
<dbReference type="GO" id="GO:0008441">
    <property type="term" value="F:3'(2'),5'-bisphosphate nucleotidase activity"/>
    <property type="evidence" value="ECO:0007669"/>
    <property type="project" value="TreeGrafter"/>
</dbReference>
<gene>
    <name evidence="6" type="primary">At4g05090_2</name>
    <name evidence="6" type="ORF">g.120424</name>
</gene>
<dbReference type="AlphaFoldDB" id="A0A1D1YUN5"/>
<comment type="similarity">
    <text evidence="2">Belongs to the inositol monophosphatase superfamily.</text>
</comment>
<evidence type="ECO:0000256" key="3">
    <source>
        <dbReference type="ARBA" id="ARBA00022723"/>
    </source>
</evidence>